<feature type="region of interest" description="Disordered" evidence="1">
    <location>
        <begin position="97"/>
        <end position="118"/>
    </location>
</feature>
<dbReference type="PANTHER" id="PTHR33240">
    <property type="entry name" value="OS08G0508500 PROTEIN"/>
    <property type="match status" value="1"/>
</dbReference>
<proteinExistence type="predicted"/>
<dbReference type="EMBL" id="NMUH01000140">
    <property type="protein sequence ID" value="MQL72716.1"/>
    <property type="molecule type" value="Genomic_DNA"/>
</dbReference>
<keyword evidence="3" id="KW-1185">Reference proteome</keyword>
<accession>A0A843TRB3</accession>
<organism evidence="2 3">
    <name type="scientific">Colocasia esculenta</name>
    <name type="common">Wild taro</name>
    <name type="synonym">Arum esculentum</name>
    <dbReference type="NCBI Taxonomy" id="4460"/>
    <lineage>
        <taxon>Eukaryota</taxon>
        <taxon>Viridiplantae</taxon>
        <taxon>Streptophyta</taxon>
        <taxon>Embryophyta</taxon>
        <taxon>Tracheophyta</taxon>
        <taxon>Spermatophyta</taxon>
        <taxon>Magnoliopsida</taxon>
        <taxon>Liliopsida</taxon>
        <taxon>Araceae</taxon>
        <taxon>Aroideae</taxon>
        <taxon>Colocasieae</taxon>
        <taxon>Colocasia</taxon>
    </lineage>
</organism>
<dbReference type="OrthoDB" id="1937476at2759"/>
<dbReference type="AlphaFoldDB" id="A0A843TRB3"/>
<dbReference type="Proteomes" id="UP000652761">
    <property type="component" value="Unassembled WGS sequence"/>
</dbReference>
<sequence>MLWIGVSVQPMGRVRLPITLGTAPRVVTKIVDFLVINNMPGYNAILGRGLIGRIKAVPSSLHQKMKFPTPSEVGKVLGCQRESRRCYVLSLRDKRPLADPAPPAADQPSTSRGTPAEGLIPVQAPWTTVTKEKYKKGMERRRLRSMFGRASTFIRRRHPPRLELCKAHIIQTGIISATPALPNSGLESFSGTFDPR</sequence>
<evidence type="ECO:0000256" key="1">
    <source>
        <dbReference type="SAM" id="MobiDB-lite"/>
    </source>
</evidence>
<comment type="caution">
    <text evidence="2">The sequence shown here is derived from an EMBL/GenBank/DDBJ whole genome shotgun (WGS) entry which is preliminary data.</text>
</comment>
<evidence type="ECO:0000313" key="3">
    <source>
        <dbReference type="Proteomes" id="UP000652761"/>
    </source>
</evidence>
<dbReference type="PANTHER" id="PTHR33240:SF15">
    <property type="entry name" value="GAG-PRO-LIKE PROTEIN"/>
    <property type="match status" value="1"/>
</dbReference>
<evidence type="ECO:0000313" key="2">
    <source>
        <dbReference type="EMBL" id="MQL72716.1"/>
    </source>
</evidence>
<gene>
    <name evidence="2" type="ORF">Taro_005044</name>
</gene>
<name>A0A843TRB3_COLES</name>
<reference evidence="2" key="1">
    <citation type="submission" date="2017-07" db="EMBL/GenBank/DDBJ databases">
        <title>Taro Niue Genome Assembly and Annotation.</title>
        <authorList>
            <person name="Atibalentja N."/>
            <person name="Keating K."/>
            <person name="Fields C.J."/>
        </authorList>
    </citation>
    <scope>NUCLEOTIDE SEQUENCE</scope>
    <source>
        <strain evidence="2">Niue_2</strain>
        <tissue evidence="2">Leaf</tissue>
    </source>
</reference>
<protein>
    <submittedName>
        <fullName evidence="2">Uncharacterized protein</fullName>
    </submittedName>
</protein>